<keyword evidence="4 6" id="KW-0472">Membrane</keyword>
<evidence type="ECO:0000313" key="9">
    <source>
        <dbReference type="Proteomes" id="UP001054857"/>
    </source>
</evidence>
<comment type="subcellular location">
    <subcellularLocation>
        <location evidence="1">Membrane</location>
        <topology evidence="1">Multi-pass membrane protein</topology>
    </subcellularLocation>
</comment>
<dbReference type="GO" id="GO:0050291">
    <property type="term" value="F:sphingosine N-acyltransferase activity"/>
    <property type="evidence" value="ECO:0007669"/>
    <property type="project" value="InterPro"/>
</dbReference>
<gene>
    <name evidence="8" type="ORF">Agub_g3450</name>
</gene>
<dbReference type="GO" id="GO:0046513">
    <property type="term" value="P:ceramide biosynthetic process"/>
    <property type="evidence" value="ECO:0007669"/>
    <property type="project" value="InterPro"/>
</dbReference>
<feature type="region of interest" description="Disordered" evidence="5">
    <location>
        <begin position="78"/>
        <end position="155"/>
    </location>
</feature>
<dbReference type="PANTHER" id="PTHR12560:SF0">
    <property type="entry name" value="LD18904P"/>
    <property type="match status" value="1"/>
</dbReference>
<feature type="non-terminal residue" evidence="8">
    <location>
        <position position="365"/>
    </location>
</feature>
<reference evidence="8 9" key="1">
    <citation type="journal article" date="2021" name="Sci. Rep.">
        <title>Genome sequencing of the multicellular alga Astrephomene provides insights into convergent evolution of germ-soma differentiation.</title>
        <authorList>
            <person name="Yamashita S."/>
            <person name="Yamamoto K."/>
            <person name="Matsuzaki R."/>
            <person name="Suzuki S."/>
            <person name="Yamaguchi H."/>
            <person name="Hirooka S."/>
            <person name="Minakuchi Y."/>
            <person name="Miyagishima S."/>
            <person name="Kawachi M."/>
            <person name="Toyoda A."/>
            <person name="Nozaki H."/>
        </authorList>
    </citation>
    <scope>NUCLEOTIDE SEQUENCE [LARGE SCALE GENOMIC DNA]</scope>
    <source>
        <strain evidence="8 9">NIES-4017</strain>
    </source>
</reference>
<dbReference type="AlphaFoldDB" id="A0AAD3HJ33"/>
<dbReference type="PANTHER" id="PTHR12560">
    <property type="entry name" value="LONGEVITY ASSURANCE FACTOR 1 LAG1"/>
    <property type="match status" value="1"/>
</dbReference>
<evidence type="ECO:0000256" key="3">
    <source>
        <dbReference type="ARBA" id="ARBA00022989"/>
    </source>
</evidence>
<dbReference type="SMART" id="SM00724">
    <property type="entry name" value="TLC"/>
    <property type="match status" value="1"/>
</dbReference>
<feature type="compositionally biased region" description="Basic and acidic residues" evidence="5">
    <location>
        <begin position="90"/>
        <end position="100"/>
    </location>
</feature>
<evidence type="ECO:0000256" key="6">
    <source>
        <dbReference type="SAM" id="Phobius"/>
    </source>
</evidence>
<evidence type="ECO:0000259" key="7">
    <source>
        <dbReference type="SMART" id="SM00724"/>
    </source>
</evidence>
<evidence type="ECO:0000256" key="2">
    <source>
        <dbReference type="ARBA" id="ARBA00022692"/>
    </source>
</evidence>
<evidence type="ECO:0000256" key="1">
    <source>
        <dbReference type="ARBA" id="ARBA00004141"/>
    </source>
</evidence>
<dbReference type="InterPro" id="IPR016439">
    <property type="entry name" value="Lag1/Lac1-like"/>
</dbReference>
<feature type="transmembrane region" description="Helical" evidence="6">
    <location>
        <begin position="214"/>
        <end position="233"/>
    </location>
</feature>
<organism evidence="8 9">
    <name type="scientific">Astrephomene gubernaculifera</name>
    <dbReference type="NCBI Taxonomy" id="47775"/>
    <lineage>
        <taxon>Eukaryota</taxon>
        <taxon>Viridiplantae</taxon>
        <taxon>Chlorophyta</taxon>
        <taxon>core chlorophytes</taxon>
        <taxon>Chlorophyceae</taxon>
        <taxon>CS clade</taxon>
        <taxon>Chlamydomonadales</taxon>
        <taxon>Astrephomenaceae</taxon>
        <taxon>Astrephomene</taxon>
    </lineage>
</organism>
<sequence>MCSSVDHACDVVTTLSGAPHFAARTLEIVGSAARHVRRNPELGYVLGMSLLLPILRWLLDVLLYKPIARRILLGSGSSHSQQEAHGQQQNERKEQQERQQQRGKGRPAQQQEEAEEQRHRSRKPEQQQEGQHRELQQQQQQEQEQRRQEASGTSLRRLKAERVTKMCESFWKLTAYGSMLALELSITLPEPWFWRPGDYWVGWPQLPELPLMRLLFLAQLSYYVSTTFTLALWEVPRSDYWVMQTHHCCTVVLIAYNYISGYQRWGCLIMMLHDINDVIMELAKCLNYAELHTAANTTFGLFVGAWAGLRLYAFPAVLIKSTLYDSVRVLGYTPPHHGLLNGLLCVLCCFHVYWFGLILRVAWMA</sequence>
<dbReference type="InterPro" id="IPR006634">
    <property type="entry name" value="TLC-dom"/>
</dbReference>
<keyword evidence="3 6" id="KW-1133">Transmembrane helix</keyword>
<evidence type="ECO:0000256" key="5">
    <source>
        <dbReference type="SAM" id="MobiDB-lite"/>
    </source>
</evidence>
<evidence type="ECO:0000313" key="8">
    <source>
        <dbReference type="EMBL" id="GFR42543.1"/>
    </source>
</evidence>
<proteinExistence type="predicted"/>
<feature type="domain" description="TLC" evidence="7">
    <location>
        <begin position="164"/>
        <end position="365"/>
    </location>
</feature>
<evidence type="ECO:0000256" key="4">
    <source>
        <dbReference type="ARBA" id="ARBA00023136"/>
    </source>
</evidence>
<feature type="transmembrane region" description="Helical" evidence="6">
    <location>
        <begin position="299"/>
        <end position="319"/>
    </location>
</feature>
<name>A0AAD3HJ33_9CHLO</name>
<comment type="caution">
    <text evidence="8">The sequence shown here is derived from an EMBL/GenBank/DDBJ whole genome shotgun (WGS) entry which is preliminary data.</text>
</comment>
<protein>
    <recommendedName>
        <fullName evidence="7">TLC domain-containing protein</fullName>
    </recommendedName>
</protein>
<dbReference type="GO" id="GO:0005789">
    <property type="term" value="C:endoplasmic reticulum membrane"/>
    <property type="evidence" value="ECO:0007669"/>
    <property type="project" value="UniProtKB-SubCell"/>
</dbReference>
<dbReference type="Pfam" id="PF03798">
    <property type="entry name" value="TRAM_LAG1_CLN8"/>
    <property type="match status" value="1"/>
</dbReference>
<keyword evidence="2 6" id="KW-0812">Transmembrane</keyword>
<dbReference type="Proteomes" id="UP001054857">
    <property type="component" value="Unassembled WGS sequence"/>
</dbReference>
<feature type="transmembrane region" description="Helical" evidence="6">
    <location>
        <begin position="339"/>
        <end position="363"/>
    </location>
</feature>
<keyword evidence="9" id="KW-1185">Reference proteome</keyword>
<feature type="compositionally biased region" description="Basic and acidic residues" evidence="5">
    <location>
        <begin position="123"/>
        <end position="135"/>
    </location>
</feature>
<feature type="transmembrane region" description="Helical" evidence="6">
    <location>
        <begin position="42"/>
        <end position="63"/>
    </location>
</feature>
<dbReference type="EMBL" id="BMAR01000003">
    <property type="protein sequence ID" value="GFR42543.1"/>
    <property type="molecule type" value="Genomic_DNA"/>
</dbReference>
<accession>A0AAD3HJ33</accession>